<evidence type="ECO:0000313" key="2">
    <source>
        <dbReference type="EMBL" id="CZR52096.1"/>
    </source>
</evidence>
<sequence>MSTASDGSDFATFVRMYKQWGESRNQRFEGNPHPLTGSQHPTNQVQRPIVQRLSPSRSRPQPYQQPPLRNPADVSILLQALDDVKKRQDEIYVALNSLQTTAEEIKKTVSEGVATMVGTMERFEVIGRGVLELAVQPSNSQPSNGASSQPQPSNPPQLSQHASQPPMFSNPQKTYPGPNATQPPAPFIASSNPTQPIYAPPASQATESYSEPYIDYNGFEFLANDAP</sequence>
<feature type="compositionally biased region" description="Low complexity" evidence="1">
    <location>
        <begin position="51"/>
        <end position="62"/>
    </location>
</feature>
<proteinExistence type="predicted"/>
<protein>
    <submittedName>
        <fullName evidence="2">Uncharacterized protein</fullName>
    </submittedName>
</protein>
<gene>
    <name evidence="2" type="ORF">PAC_01973</name>
</gene>
<reference evidence="2 3" key="1">
    <citation type="submission" date="2016-03" db="EMBL/GenBank/DDBJ databases">
        <authorList>
            <person name="Ploux O."/>
        </authorList>
    </citation>
    <scope>NUCLEOTIDE SEQUENCE [LARGE SCALE GENOMIC DNA]</scope>
    <source>
        <strain evidence="2 3">UAMH 11012</strain>
    </source>
</reference>
<evidence type="ECO:0000313" key="3">
    <source>
        <dbReference type="Proteomes" id="UP000184330"/>
    </source>
</evidence>
<name>A0A1L7WH39_9HELO</name>
<dbReference type="AlphaFoldDB" id="A0A1L7WH39"/>
<feature type="compositionally biased region" description="Polar residues" evidence="1">
    <location>
        <begin position="36"/>
        <end position="46"/>
    </location>
</feature>
<feature type="compositionally biased region" description="Low complexity" evidence="1">
    <location>
        <begin position="136"/>
        <end position="160"/>
    </location>
</feature>
<feature type="compositionally biased region" description="Polar residues" evidence="1">
    <location>
        <begin position="161"/>
        <end position="173"/>
    </location>
</feature>
<dbReference type="OrthoDB" id="3544350at2759"/>
<keyword evidence="3" id="KW-1185">Reference proteome</keyword>
<feature type="region of interest" description="Disordered" evidence="1">
    <location>
        <begin position="136"/>
        <end position="206"/>
    </location>
</feature>
<feature type="region of interest" description="Disordered" evidence="1">
    <location>
        <begin position="23"/>
        <end position="71"/>
    </location>
</feature>
<accession>A0A1L7WH39</accession>
<evidence type="ECO:0000256" key="1">
    <source>
        <dbReference type="SAM" id="MobiDB-lite"/>
    </source>
</evidence>
<organism evidence="2 3">
    <name type="scientific">Phialocephala subalpina</name>
    <dbReference type="NCBI Taxonomy" id="576137"/>
    <lineage>
        <taxon>Eukaryota</taxon>
        <taxon>Fungi</taxon>
        <taxon>Dikarya</taxon>
        <taxon>Ascomycota</taxon>
        <taxon>Pezizomycotina</taxon>
        <taxon>Leotiomycetes</taxon>
        <taxon>Helotiales</taxon>
        <taxon>Mollisiaceae</taxon>
        <taxon>Phialocephala</taxon>
        <taxon>Phialocephala fortinii species complex</taxon>
    </lineage>
</organism>
<dbReference type="Proteomes" id="UP000184330">
    <property type="component" value="Unassembled WGS sequence"/>
</dbReference>
<dbReference type="EMBL" id="FJOG01000002">
    <property type="protein sequence ID" value="CZR52096.1"/>
    <property type="molecule type" value="Genomic_DNA"/>
</dbReference>